<reference evidence="1 2" key="1">
    <citation type="submission" date="2024-09" db="EMBL/GenBank/DDBJ databases">
        <authorList>
            <person name="Sun Q."/>
            <person name="Mori K."/>
        </authorList>
    </citation>
    <scope>NUCLEOTIDE SEQUENCE [LARGE SCALE GENOMIC DNA]</scope>
    <source>
        <strain evidence="1 2">CCM 3426</strain>
    </source>
</reference>
<dbReference type="RefSeq" id="WP_189651824.1">
    <property type="nucleotide sequence ID" value="NZ_BMRC01000022.1"/>
</dbReference>
<protein>
    <submittedName>
        <fullName evidence="1">Uncharacterized protein</fullName>
    </submittedName>
</protein>
<gene>
    <name evidence="1" type="ORF">ACFFV7_48510</name>
</gene>
<keyword evidence="2" id="KW-1185">Reference proteome</keyword>
<proteinExistence type="predicted"/>
<sequence>MGTEIYGYIEARHPLAHEDWYEGDPWTAVSIPLYPLYDEQDYESFACLFGVRDRLGWVPVAPGRGLPPDVSEPVRTDYEHAARLDAAVHGCTWISWAELRDLDMTVRPGTGPADVAPTRLDVLGPETGWGPVLGVMAALARRFGADGVRLVVWFD</sequence>
<name>A0ABV5IX06_9ACTN</name>
<evidence type="ECO:0000313" key="1">
    <source>
        <dbReference type="EMBL" id="MFB9209100.1"/>
    </source>
</evidence>
<dbReference type="EMBL" id="JBHMEI010000095">
    <property type="protein sequence ID" value="MFB9209100.1"/>
    <property type="molecule type" value="Genomic_DNA"/>
</dbReference>
<comment type="caution">
    <text evidence="1">The sequence shown here is derived from an EMBL/GenBank/DDBJ whole genome shotgun (WGS) entry which is preliminary data.</text>
</comment>
<accession>A0ABV5IX06</accession>
<evidence type="ECO:0000313" key="2">
    <source>
        <dbReference type="Proteomes" id="UP001589647"/>
    </source>
</evidence>
<organism evidence="1 2">
    <name type="scientific">Nonomuraea spiralis</name>
    <dbReference type="NCBI Taxonomy" id="46182"/>
    <lineage>
        <taxon>Bacteria</taxon>
        <taxon>Bacillati</taxon>
        <taxon>Actinomycetota</taxon>
        <taxon>Actinomycetes</taxon>
        <taxon>Streptosporangiales</taxon>
        <taxon>Streptosporangiaceae</taxon>
        <taxon>Nonomuraea</taxon>
    </lineage>
</organism>
<dbReference type="Proteomes" id="UP001589647">
    <property type="component" value="Unassembled WGS sequence"/>
</dbReference>